<feature type="chain" id="PRO_5012602044" evidence="1">
    <location>
        <begin position="20"/>
        <end position="143"/>
    </location>
</feature>
<dbReference type="Pfam" id="PF07661">
    <property type="entry name" value="MORN_2"/>
    <property type="match status" value="3"/>
</dbReference>
<dbReference type="AlphaFoldDB" id="A0A238VLB4"/>
<proteinExistence type="predicted"/>
<gene>
    <name evidence="2" type="ORF">SAMN04488111_0651</name>
</gene>
<feature type="signal peptide" evidence="1">
    <location>
        <begin position="1"/>
        <end position="19"/>
    </location>
</feature>
<reference evidence="3" key="1">
    <citation type="submission" date="2017-06" db="EMBL/GenBank/DDBJ databases">
        <authorList>
            <person name="Varghese N."/>
            <person name="Submissions S."/>
        </authorList>
    </citation>
    <scope>NUCLEOTIDE SEQUENCE [LARGE SCALE GENOMIC DNA]</scope>
    <source>
        <strain evidence="3">DSM 27993</strain>
    </source>
</reference>
<protein>
    <submittedName>
        <fullName evidence="2">MORN repeat variant</fullName>
    </submittedName>
</protein>
<dbReference type="EMBL" id="FZNX01000001">
    <property type="protein sequence ID" value="SNR34907.1"/>
    <property type="molecule type" value="Genomic_DNA"/>
</dbReference>
<dbReference type="Gene3D" id="3.90.930.1">
    <property type="match status" value="1"/>
</dbReference>
<organism evidence="2 3">
    <name type="scientific">Lutibacter flavus</name>
    <dbReference type="NCBI Taxonomy" id="691689"/>
    <lineage>
        <taxon>Bacteria</taxon>
        <taxon>Pseudomonadati</taxon>
        <taxon>Bacteroidota</taxon>
        <taxon>Flavobacteriia</taxon>
        <taxon>Flavobacteriales</taxon>
        <taxon>Flavobacteriaceae</taxon>
        <taxon>Lutibacter</taxon>
    </lineage>
</organism>
<sequence>MKNTILFLAMLLFINYTNAQEQKESYYNYAKANITETGEIDKNGFPTGEWSYYLESGSLDYIINWETNFIKKYYTTGELKETGTFIPETGVHIKEWITYYKNGQVKATEIYNENGDKNGEFKSYFENGTLKSAKIFKNGVKQE</sequence>
<evidence type="ECO:0000313" key="2">
    <source>
        <dbReference type="EMBL" id="SNR34907.1"/>
    </source>
</evidence>
<keyword evidence="3" id="KW-1185">Reference proteome</keyword>
<dbReference type="RefSeq" id="WP_089376983.1">
    <property type="nucleotide sequence ID" value="NZ_FZNX01000001.1"/>
</dbReference>
<dbReference type="OrthoDB" id="1223552at2"/>
<dbReference type="Proteomes" id="UP000198412">
    <property type="component" value="Unassembled WGS sequence"/>
</dbReference>
<dbReference type="InterPro" id="IPR011652">
    <property type="entry name" value="MORN_2"/>
</dbReference>
<accession>A0A238VLB4</accession>
<evidence type="ECO:0000313" key="3">
    <source>
        <dbReference type="Proteomes" id="UP000198412"/>
    </source>
</evidence>
<keyword evidence="1" id="KW-0732">Signal</keyword>
<dbReference type="SUPFAM" id="SSF82185">
    <property type="entry name" value="Histone H3 K4-specific methyltransferase SET7/9 N-terminal domain"/>
    <property type="match status" value="1"/>
</dbReference>
<evidence type="ECO:0000256" key="1">
    <source>
        <dbReference type="SAM" id="SignalP"/>
    </source>
</evidence>
<name>A0A238VLB4_9FLAO</name>